<gene>
    <name evidence="3" type="ORF">PanWU01x14_065460</name>
</gene>
<name>A0A2P5DGT8_PARAD</name>
<evidence type="ECO:0008006" key="5">
    <source>
        <dbReference type="Google" id="ProtNLM"/>
    </source>
</evidence>
<feature type="chain" id="PRO_5015162134" description="Hydroxyproline-rich glycoprotein family protein" evidence="2">
    <location>
        <begin position="32"/>
        <end position="110"/>
    </location>
</feature>
<dbReference type="EMBL" id="JXTB01000039">
    <property type="protein sequence ID" value="PON72511.1"/>
    <property type="molecule type" value="Genomic_DNA"/>
</dbReference>
<reference evidence="4" key="1">
    <citation type="submission" date="2016-06" db="EMBL/GenBank/DDBJ databases">
        <title>Parallel loss of symbiosis genes in relatives of nitrogen-fixing non-legume Parasponia.</title>
        <authorList>
            <person name="Van Velzen R."/>
            <person name="Holmer R."/>
            <person name="Bu F."/>
            <person name="Rutten L."/>
            <person name="Van Zeijl A."/>
            <person name="Liu W."/>
            <person name="Santuari L."/>
            <person name="Cao Q."/>
            <person name="Sharma T."/>
            <person name="Shen D."/>
            <person name="Roswanjaya Y."/>
            <person name="Wardhani T."/>
            <person name="Kalhor M.S."/>
            <person name="Jansen J."/>
            <person name="Van den Hoogen J."/>
            <person name="Gungor B."/>
            <person name="Hartog M."/>
            <person name="Hontelez J."/>
            <person name="Verver J."/>
            <person name="Yang W.-C."/>
            <person name="Schijlen E."/>
            <person name="Repin R."/>
            <person name="Schilthuizen M."/>
            <person name="Schranz E."/>
            <person name="Heidstra R."/>
            <person name="Miyata K."/>
            <person name="Fedorova E."/>
            <person name="Kohlen W."/>
            <person name="Bisseling T."/>
            <person name="Smit S."/>
            <person name="Geurts R."/>
        </authorList>
    </citation>
    <scope>NUCLEOTIDE SEQUENCE [LARGE SCALE GENOMIC DNA]</scope>
    <source>
        <strain evidence="4">cv. WU1-14</strain>
    </source>
</reference>
<protein>
    <recommendedName>
        <fullName evidence="5">Hydroxyproline-rich glycoprotein family protein</fullName>
    </recommendedName>
</protein>
<evidence type="ECO:0000313" key="3">
    <source>
        <dbReference type="EMBL" id="PON72511.1"/>
    </source>
</evidence>
<evidence type="ECO:0000256" key="2">
    <source>
        <dbReference type="SAM" id="SignalP"/>
    </source>
</evidence>
<evidence type="ECO:0000256" key="1">
    <source>
        <dbReference type="SAM" id="MobiDB-lite"/>
    </source>
</evidence>
<sequence length="110" mass="11927">MSGLSSLNFFASLSLLALAIVSLSLLPVAFSKHHYISPSLTPTTPYTSPSAKSNSLQLDRLSWRRSPPPPPRRGPNLSPKVKPIPSRPPPPPPPPPPLQLPKKSPTPPWF</sequence>
<accession>A0A2P5DGT8</accession>
<organism evidence="3 4">
    <name type="scientific">Parasponia andersonii</name>
    <name type="common">Sponia andersonii</name>
    <dbReference type="NCBI Taxonomy" id="3476"/>
    <lineage>
        <taxon>Eukaryota</taxon>
        <taxon>Viridiplantae</taxon>
        <taxon>Streptophyta</taxon>
        <taxon>Embryophyta</taxon>
        <taxon>Tracheophyta</taxon>
        <taxon>Spermatophyta</taxon>
        <taxon>Magnoliopsida</taxon>
        <taxon>eudicotyledons</taxon>
        <taxon>Gunneridae</taxon>
        <taxon>Pentapetalae</taxon>
        <taxon>rosids</taxon>
        <taxon>fabids</taxon>
        <taxon>Rosales</taxon>
        <taxon>Cannabaceae</taxon>
        <taxon>Parasponia</taxon>
    </lineage>
</organism>
<keyword evidence="2" id="KW-0732">Signal</keyword>
<dbReference type="AlphaFoldDB" id="A0A2P5DGT8"/>
<dbReference type="Proteomes" id="UP000237105">
    <property type="component" value="Unassembled WGS sequence"/>
</dbReference>
<comment type="caution">
    <text evidence="3">The sequence shown here is derived from an EMBL/GenBank/DDBJ whole genome shotgun (WGS) entry which is preliminary data.</text>
</comment>
<proteinExistence type="predicted"/>
<keyword evidence="4" id="KW-1185">Reference proteome</keyword>
<feature type="region of interest" description="Disordered" evidence="1">
    <location>
        <begin position="39"/>
        <end position="110"/>
    </location>
</feature>
<evidence type="ECO:0000313" key="4">
    <source>
        <dbReference type="Proteomes" id="UP000237105"/>
    </source>
</evidence>
<feature type="compositionally biased region" description="Pro residues" evidence="1">
    <location>
        <begin position="85"/>
        <end position="110"/>
    </location>
</feature>
<feature type="signal peptide" evidence="2">
    <location>
        <begin position="1"/>
        <end position="31"/>
    </location>
</feature>
<feature type="compositionally biased region" description="Low complexity" evidence="1">
    <location>
        <begin position="74"/>
        <end position="84"/>
    </location>
</feature>
<feature type="compositionally biased region" description="Low complexity" evidence="1">
    <location>
        <begin position="39"/>
        <end position="50"/>
    </location>
</feature>